<dbReference type="FunFam" id="2.30.30.490:FF:000011">
    <property type="entry name" value="DNA (cytosine-5)-methyltransferase 1"/>
    <property type="match status" value="1"/>
</dbReference>
<dbReference type="GO" id="GO:0051301">
    <property type="term" value="P:cell division"/>
    <property type="evidence" value="ECO:0007669"/>
    <property type="project" value="UniProtKB-KW"/>
</dbReference>
<feature type="compositionally biased region" description="Polar residues" evidence="12">
    <location>
        <begin position="17"/>
        <end position="27"/>
    </location>
</feature>
<evidence type="ECO:0000256" key="8">
    <source>
        <dbReference type="ARBA" id="ARBA00022737"/>
    </source>
</evidence>
<evidence type="ECO:0000256" key="4">
    <source>
        <dbReference type="ARBA" id="ARBA00022574"/>
    </source>
</evidence>
<keyword evidence="6" id="KW-0808">Transferase</keyword>
<keyword evidence="5" id="KW-0489">Methyltransferase</keyword>
<evidence type="ECO:0000256" key="6">
    <source>
        <dbReference type="ARBA" id="ARBA00022679"/>
    </source>
</evidence>
<keyword evidence="4 11" id="KW-0853">WD repeat</keyword>
<dbReference type="InterPro" id="IPR029063">
    <property type="entry name" value="SAM-dependent_MTases_sf"/>
</dbReference>
<comment type="similarity">
    <text evidence="2">Belongs to the WD repeat CDC20/Fizzy family.</text>
</comment>
<dbReference type="SUPFAM" id="SSF50978">
    <property type="entry name" value="WD40 repeat-like"/>
    <property type="match status" value="1"/>
</dbReference>
<protein>
    <recommendedName>
        <fullName evidence="3">DNA (cytosine-5-)-methyltransferase</fullName>
        <ecNumber evidence="3">2.1.1.37</ecNumber>
    </recommendedName>
</protein>
<dbReference type="PROSITE" id="PS51038">
    <property type="entry name" value="BAH"/>
    <property type="match status" value="1"/>
</dbReference>
<accession>A0AAW2KFD5</accession>
<dbReference type="InterPro" id="IPR001525">
    <property type="entry name" value="C5_MeTfrase"/>
</dbReference>
<evidence type="ECO:0000256" key="9">
    <source>
        <dbReference type="ARBA" id="ARBA00023125"/>
    </source>
</evidence>
<dbReference type="SUPFAM" id="SSF53335">
    <property type="entry name" value="S-adenosyl-L-methionine-dependent methyltransferases"/>
    <property type="match status" value="1"/>
</dbReference>
<dbReference type="AlphaFoldDB" id="A0AAW2KFD5"/>
<dbReference type="InterPro" id="IPR019775">
    <property type="entry name" value="WD40_repeat_CS"/>
</dbReference>
<dbReference type="Pfam" id="PF00145">
    <property type="entry name" value="DNA_methylase"/>
    <property type="match status" value="1"/>
</dbReference>
<evidence type="ECO:0000256" key="3">
    <source>
        <dbReference type="ARBA" id="ARBA00011975"/>
    </source>
</evidence>
<feature type="repeat" description="WD" evidence="11">
    <location>
        <begin position="1132"/>
        <end position="1165"/>
    </location>
</feature>
<keyword evidence="14" id="KW-0131">Cell cycle</keyword>
<dbReference type="PROSITE" id="PS00678">
    <property type="entry name" value="WD_REPEATS_1"/>
    <property type="match status" value="1"/>
</dbReference>
<evidence type="ECO:0000259" key="13">
    <source>
        <dbReference type="PROSITE" id="PS51038"/>
    </source>
</evidence>
<dbReference type="PROSITE" id="PS50082">
    <property type="entry name" value="WD_REPEATS_2"/>
    <property type="match status" value="2"/>
</dbReference>
<dbReference type="Gene3D" id="3.40.50.150">
    <property type="entry name" value="Vaccinia Virus protein VP39"/>
    <property type="match status" value="2"/>
</dbReference>
<dbReference type="SMART" id="SM00439">
    <property type="entry name" value="BAH"/>
    <property type="match status" value="1"/>
</dbReference>
<evidence type="ECO:0000256" key="5">
    <source>
        <dbReference type="ARBA" id="ARBA00022603"/>
    </source>
</evidence>
<dbReference type="GO" id="GO:0005634">
    <property type="term" value="C:nucleus"/>
    <property type="evidence" value="ECO:0007669"/>
    <property type="project" value="UniProtKB-SubCell"/>
</dbReference>
<dbReference type="GO" id="GO:0044027">
    <property type="term" value="P:negative regulation of gene expression via chromosomal CpG island methylation"/>
    <property type="evidence" value="ECO:0007669"/>
    <property type="project" value="TreeGrafter"/>
</dbReference>
<dbReference type="PANTHER" id="PTHR10629:SF44">
    <property type="entry name" value="DNA (CYTOSINE-5-)-METHYLTRANSFERASE"/>
    <property type="match status" value="1"/>
</dbReference>
<dbReference type="Pfam" id="PF01426">
    <property type="entry name" value="BAH"/>
    <property type="match status" value="1"/>
</dbReference>
<dbReference type="Gene3D" id="2.30.30.490">
    <property type="match status" value="1"/>
</dbReference>
<dbReference type="Gene3D" id="3.90.120.10">
    <property type="entry name" value="DNA Methylase, subunit A, domain 2"/>
    <property type="match status" value="1"/>
</dbReference>
<dbReference type="PANTHER" id="PTHR10629">
    <property type="entry name" value="CYTOSINE-SPECIFIC METHYLTRANSFERASE"/>
    <property type="match status" value="1"/>
</dbReference>
<keyword evidence="7" id="KW-0949">S-adenosyl-L-methionine</keyword>
<dbReference type="SMART" id="SM00320">
    <property type="entry name" value="WD40"/>
    <property type="match status" value="6"/>
</dbReference>
<evidence type="ECO:0000256" key="2">
    <source>
        <dbReference type="ARBA" id="ARBA00006445"/>
    </source>
</evidence>
<comment type="subcellular location">
    <subcellularLocation>
        <location evidence="1">Nucleus</location>
    </subcellularLocation>
</comment>
<keyword evidence="9" id="KW-0238">DNA-binding</keyword>
<evidence type="ECO:0000256" key="1">
    <source>
        <dbReference type="ARBA" id="ARBA00004123"/>
    </source>
</evidence>
<evidence type="ECO:0000256" key="10">
    <source>
        <dbReference type="ARBA" id="ARBA00023242"/>
    </source>
</evidence>
<dbReference type="InterPro" id="IPR050390">
    <property type="entry name" value="C5-Methyltransferase"/>
</dbReference>
<evidence type="ECO:0000256" key="11">
    <source>
        <dbReference type="PROSITE-ProRule" id="PRU00221"/>
    </source>
</evidence>
<keyword evidence="10" id="KW-0539">Nucleus</keyword>
<dbReference type="GO" id="GO:0003677">
    <property type="term" value="F:DNA binding"/>
    <property type="evidence" value="ECO:0007669"/>
    <property type="project" value="UniProtKB-KW"/>
</dbReference>
<dbReference type="Pfam" id="PF24807">
    <property type="entry name" value="WD40_CDC20-Fz"/>
    <property type="match status" value="1"/>
</dbReference>
<evidence type="ECO:0000256" key="7">
    <source>
        <dbReference type="ARBA" id="ARBA00022691"/>
    </source>
</evidence>
<dbReference type="EC" id="2.1.1.37" evidence="3"/>
<organism evidence="14">
    <name type="scientific">Sesamum radiatum</name>
    <name type="common">Black benniseed</name>
    <dbReference type="NCBI Taxonomy" id="300843"/>
    <lineage>
        <taxon>Eukaryota</taxon>
        <taxon>Viridiplantae</taxon>
        <taxon>Streptophyta</taxon>
        <taxon>Embryophyta</taxon>
        <taxon>Tracheophyta</taxon>
        <taxon>Spermatophyta</taxon>
        <taxon>Magnoliopsida</taxon>
        <taxon>eudicotyledons</taxon>
        <taxon>Gunneridae</taxon>
        <taxon>Pentapetalae</taxon>
        <taxon>asterids</taxon>
        <taxon>lamiids</taxon>
        <taxon>Lamiales</taxon>
        <taxon>Pedaliaceae</taxon>
        <taxon>Sesamum</taxon>
    </lineage>
</organism>
<dbReference type="Gene3D" id="2.130.10.10">
    <property type="entry name" value="YVTN repeat-like/Quinoprotein amine dehydrogenase"/>
    <property type="match status" value="1"/>
</dbReference>
<dbReference type="InterPro" id="IPR043151">
    <property type="entry name" value="BAH_sf"/>
</dbReference>
<gene>
    <name evidence="14" type="ORF">Sradi_6322100</name>
</gene>
<dbReference type="EMBL" id="JACGWJ010000029">
    <property type="protein sequence ID" value="KAL0304540.1"/>
    <property type="molecule type" value="Genomic_DNA"/>
</dbReference>
<feature type="repeat" description="WD" evidence="11">
    <location>
        <begin position="996"/>
        <end position="1028"/>
    </location>
</feature>
<comment type="caution">
    <text evidence="14">The sequence shown here is derived from an EMBL/GenBank/DDBJ whole genome shotgun (WGS) entry which is preliminary data.</text>
</comment>
<dbReference type="PROSITE" id="PS50294">
    <property type="entry name" value="WD_REPEATS_REGION"/>
    <property type="match status" value="2"/>
</dbReference>
<dbReference type="GO" id="GO:0003682">
    <property type="term" value="F:chromatin binding"/>
    <property type="evidence" value="ECO:0007669"/>
    <property type="project" value="InterPro"/>
</dbReference>
<keyword evidence="8" id="KW-0677">Repeat</keyword>
<dbReference type="InterPro" id="IPR036322">
    <property type="entry name" value="WD40_repeat_dom_sf"/>
</dbReference>
<proteinExistence type="inferred from homology"/>
<dbReference type="InterPro" id="IPR015943">
    <property type="entry name" value="WD40/YVTN_repeat-like_dom_sf"/>
</dbReference>
<name>A0AAW2KFD5_SESRA</name>
<keyword evidence="14" id="KW-0132">Cell division</keyword>
<reference evidence="14" key="1">
    <citation type="submission" date="2020-06" db="EMBL/GenBank/DDBJ databases">
        <authorList>
            <person name="Li T."/>
            <person name="Hu X."/>
            <person name="Zhang T."/>
            <person name="Song X."/>
            <person name="Zhang H."/>
            <person name="Dai N."/>
            <person name="Sheng W."/>
            <person name="Hou X."/>
            <person name="Wei L."/>
        </authorList>
    </citation>
    <scope>NUCLEOTIDE SEQUENCE</scope>
    <source>
        <strain evidence="14">G02</strain>
        <tissue evidence="14">Leaf</tissue>
    </source>
</reference>
<feature type="domain" description="BAH" evidence="13">
    <location>
        <begin position="177"/>
        <end position="294"/>
    </location>
</feature>
<dbReference type="GO" id="GO:0003886">
    <property type="term" value="F:DNA (cytosine-5-)-methyltransferase activity"/>
    <property type="evidence" value="ECO:0007669"/>
    <property type="project" value="UniProtKB-EC"/>
</dbReference>
<dbReference type="InterPro" id="IPR001025">
    <property type="entry name" value="BAH_dom"/>
</dbReference>
<evidence type="ECO:0000256" key="12">
    <source>
        <dbReference type="SAM" id="MobiDB-lite"/>
    </source>
</evidence>
<dbReference type="GO" id="GO:0032259">
    <property type="term" value="P:methylation"/>
    <property type="evidence" value="ECO:0007669"/>
    <property type="project" value="UniProtKB-KW"/>
</dbReference>
<sequence>MADMAQTHSEDPPLAPTPSQLTTNSDPATPHPNSRDEPSGGMDNSPKFNGVSAAKASNRKIQELRSSASQCLRRSPRLVENVGGDSTAEQINSAKLNGFTEISPPTKKRKSGKKVSFFIGDPIPEDEARRRWPWRYEGAKGLQNNRQSSKHEVDNDDDEELVLNIKCHYSQAEIWKTVFDLGDCAYVKGPKGGSNYIGKILEFFETTDGEDYFRVQWFFRAEDTVIKDDGRSHDKKRLFYSTLMNDNLLDCIVSKVKVVQIAPNVYLKEKSIPPCDFYFDMKYSVDYSTFSTIITEMGIDKAACESLKLNHPETQIRNESAEDLLDLLKEWDCMCKRYGSHEETGKRGLKFKVNHKKLEGVAIYTQSAFFFLQKEVRSTRTLIVRMVRWVGYGPSDDTWEPIESLRLGIMAAGCYGLPQFRLRVFLWGAQAHEASILNPYVGTFVRRLNNHMLQSSWKVLPQFPLPTHDVVIQYGFPSEFERNVVAYDEGQSRNLEKIIVLSDALSDLPPVANDEKRDKMSYRKAPETEFQKYIRAAKRGLGGWGFGIITLIAWTSSNFSFPFSQEMMGSSSCETSMGKNPVLYDHLPYPLNDDDYMRVCKIPKRKGANFRDLPGIIIGSDNGVRRAKEPNLMPSGKPWVPDYAINFRDGKSTKPFGRLWWDETVPTVFCFPDAHMRAVLHPEQDRLLTLRECARLQGFHDYYKFCGKLKERYSQVGNAVAVSVGRALGYSLGMAVQKLSGGDEHLMTLPPNFSHSTTTQLQSLLNKSEQQKQQGEFVKPNLNGSLQNIAVNLLLAAGNKEIHLDRFIPNRSAMDFDYAHYMLTEGKKGKENPAVSSSPSRDAYRKQLAETFNMNRTRILAFKNKPPTPMESIPNEFSSAAHQVKPAKPRRHIPQTSERTLDAPDLMDDYYLNLLDWGSSNVLSIALGNTVYLWDASDGSTSELVTIDEQLRTLRGGHTSRVGALDWNNHILTTGGMDGLIINNDVRVRAHIVETYRGHQQEVCGLKWAASGQQLASGGNDNLLHIWDRSMASSNAPTQWLHRLEDHTAAVKALAWCPFQGNLLASGGGGGDRCIKFWNTHTGVCLNSVDTGSQVCALLWNKNERELLSSHGFTQNQLTLWKYPSMVKIAELTGHTSRVLFMAQSPDGCTVASAAGDETLRFWNVFGTPEVAKPAPKMSAEPFAHLNRIR</sequence>
<dbReference type="InterPro" id="IPR001680">
    <property type="entry name" value="WD40_rpt"/>
</dbReference>
<dbReference type="InterPro" id="IPR056150">
    <property type="entry name" value="WD40_CDC20-Fz"/>
</dbReference>
<reference evidence="14" key="2">
    <citation type="journal article" date="2024" name="Plant">
        <title>Genomic evolution and insights into agronomic trait innovations of Sesamum species.</title>
        <authorList>
            <person name="Miao H."/>
            <person name="Wang L."/>
            <person name="Qu L."/>
            <person name="Liu H."/>
            <person name="Sun Y."/>
            <person name="Le M."/>
            <person name="Wang Q."/>
            <person name="Wei S."/>
            <person name="Zheng Y."/>
            <person name="Lin W."/>
            <person name="Duan Y."/>
            <person name="Cao H."/>
            <person name="Xiong S."/>
            <person name="Wang X."/>
            <person name="Wei L."/>
            <person name="Li C."/>
            <person name="Ma Q."/>
            <person name="Ju M."/>
            <person name="Zhao R."/>
            <person name="Li G."/>
            <person name="Mu C."/>
            <person name="Tian Q."/>
            <person name="Mei H."/>
            <person name="Zhang T."/>
            <person name="Gao T."/>
            <person name="Zhang H."/>
        </authorList>
    </citation>
    <scope>NUCLEOTIDE SEQUENCE</scope>
    <source>
        <strain evidence="14">G02</strain>
    </source>
</reference>
<feature type="region of interest" description="Disordered" evidence="12">
    <location>
        <begin position="1"/>
        <end position="86"/>
    </location>
</feature>
<evidence type="ECO:0000313" key="14">
    <source>
        <dbReference type="EMBL" id="KAL0304540.1"/>
    </source>
</evidence>